<evidence type="ECO:0000313" key="4">
    <source>
        <dbReference type="Proteomes" id="UP000321570"/>
    </source>
</evidence>
<keyword evidence="4" id="KW-1185">Reference proteome</keyword>
<accession>A0A564XUL9</accession>
<dbReference type="EMBL" id="CABIJS010000005">
    <property type="protein sequence ID" value="VUZ38715.1"/>
    <property type="molecule type" value="Genomic_DNA"/>
</dbReference>
<reference evidence="2 4" key="1">
    <citation type="submission" date="2019-07" db="EMBL/GenBank/DDBJ databases">
        <authorList>
            <person name="Jastrzebski P J."/>
            <person name="Paukszto L."/>
            <person name="Jastrzebski P J."/>
        </authorList>
    </citation>
    <scope>NUCLEOTIDE SEQUENCE [LARGE SCALE GENOMIC DNA]</scope>
    <source>
        <strain evidence="2 4">WMS-il1</strain>
    </source>
</reference>
<feature type="transmembrane region" description="Helical" evidence="1">
    <location>
        <begin position="28"/>
        <end position="47"/>
    </location>
</feature>
<dbReference type="EMBL" id="CABIJS010000005">
    <property type="protein sequence ID" value="VUZ38712.1"/>
    <property type="molecule type" value="Genomic_DNA"/>
</dbReference>
<keyword evidence="1" id="KW-0472">Membrane</keyword>
<keyword evidence="1" id="KW-1133">Transmembrane helix</keyword>
<protein>
    <submittedName>
        <fullName evidence="2">Uncharacterized protein</fullName>
    </submittedName>
</protein>
<sequence length="65" mass="7576">MTMNFSNITLIRSLSQTQLPDPMRSGTLTQFSFTIAKLLMPLIALLLKSKYMSSDDWYKLKYLRI</sequence>
<evidence type="ECO:0000313" key="2">
    <source>
        <dbReference type="EMBL" id="VUZ38712.1"/>
    </source>
</evidence>
<feature type="non-terminal residue" evidence="2">
    <location>
        <position position="65"/>
    </location>
</feature>
<evidence type="ECO:0000256" key="1">
    <source>
        <dbReference type="SAM" id="Phobius"/>
    </source>
</evidence>
<proteinExistence type="predicted"/>
<evidence type="ECO:0000313" key="3">
    <source>
        <dbReference type="EMBL" id="VUZ38715.1"/>
    </source>
</evidence>
<name>A0A564XUL9_HYMDI</name>
<organism evidence="2 4">
    <name type="scientific">Hymenolepis diminuta</name>
    <name type="common">Rat tapeworm</name>
    <dbReference type="NCBI Taxonomy" id="6216"/>
    <lineage>
        <taxon>Eukaryota</taxon>
        <taxon>Metazoa</taxon>
        <taxon>Spiralia</taxon>
        <taxon>Lophotrochozoa</taxon>
        <taxon>Platyhelminthes</taxon>
        <taxon>Cestoda</taxon>
        <taxon>Eucestoda</taxon>
        <taxon>Cyclophyllidea</taxon>
        <taxon>Hymenolepididae</taxon>
        <taxon>Hymenolepis</taxon>
    </lineage>
</organism>
<gene>
    <name evidence="3" type="ORF">WMSIL1_LOCUS137</name>
    <name evidence="2" type="ORF">WMSIL1_LOCUS144</name>
</gene>
<dbReference type="Proteomes" id="UP000321570">
    <property type="component" value="Unassembled WGS sequence"/>
</dbReference>
<keyword evidence="1" id="KW-0812">Transmembrane</keyword>
<dbReference type="AlphaFoldDB" id="A0A564XUL9"/>